<dbReference type="Proteomes" id="UP000218934">
    <property type="component" value="Unassembled WGS sequence"/>
</dbReference>
<proteinExistence type="predicted"/>
<reference evidence="1 2" key="1">
    <citation type="submission" date="2017-09" db="EMBL/GenBank/DDBJ databases">
        <title>The Catabolism of 3,6-Dichlorosalicylic acid is Initiated by the Cytochrome P450 Monooxygenase DsmABC in Rhizorhabdus dicambivorans Ndbn-20.</title>
        <authorList>
            <person name="Na L."/>
        </authorList>
    </citation>
    <scope>NUCLEOTIDE SEQUENCE [LARGE SCALE GENOMIC DNA]</scope>
    <source>
        <strain evidence="1 2">Ndbn-20m</strain>
    </source>
</reference>
<protein>
    <submittedName>
        <fullName evidence="1">Uncharacterized protein</fullName>
    </submittedName>
</protein>
<sequence length="73" mass="8383">MFKDNTPLDHLASDLAADAGQAWKDMADFPGYKRTIWRDTAKLHVRRHIPDARVECLPSGWDGKEGVCFIRKR</sequence>
<organism evidence="1 2">
    <name type="scientific">Rhizorhabdus dicambivorans</name>
    <dbReference type="NCBI Taxonomy" id="1850238"/>
    <lineage>
        <taxon>Bacteria</taxon>
        <taxon>Pseudomonadati</taxon>
        <taxon>Pseudomonadota</taxon>
        <taxon>Alphaproteobacteria</taxon>
        <taxon>Sphingomonadales</taxon>
        <taxon>Sphingomonadaceae</taxon>
        <taxon>Rhizorhabdus</taxon>
    </lineage>
</organism>
<dbReference type="EMBL" id="NWUF01000002">
    <property type="protein sequence ID" value="PCE44054.1"/>
    <property type="molecule type" value="Genomic_DNA"/>
</dbReference>
<evidence type="ECO:0000313" key="2">
    <source>
        <dbReference type="Proteomes" id="UP000218934"/>
    </source>
</evidence>
<accession>A0A2A4FZ34</accession>
<dbReference type="AlphaFoldDB" id="A0A2A4FZ34"/>
<comment type="caution">
    <text evidence="1">The sequence shown here is derived from an EMBL/GenBank/DDBJ whole genome shotgun (WGS) entry which is preliminary data.</text>
</comment>
<name>A0A2A4FZ34_9SPHN</name>
<evidence type="ECO:0000313" key="1">
    <source>
        <dbReference type="EMBL" id="PCE44054.1"/>
    </source>
</evidence>
<dbReference type="KEGG" id="rdi:CMV14_20900"/>
<keyword evidence="2" id="KW-1185">Reference proteome</keyword>
<gene>
    <name evidence="1" type="ORF">COO09_03250</name>
</gene>
<dbReference type="OrthoDB" id="7570790at2"/>